<organism evidence="2 3">
    <name type="scientific">Variovorax boronicumulans</name>
    <dbReference type="NCBI Taxonomy" id="436515"/>
    <lineage>
        <taxon>Bacteria</taxon>
        <taxon>Pseudomonadati</taxon>
        <taxon>Pseudomonadota</taxon>
        <taxon>Betaproteobacteria</taxon>
        <taxon>Burkholderiales</taxon>
        <taxon>Comamonadaceae</taxon>
        <taxon>Variovorax</taxon>
    </lineage>
</organism>
<dbReference type="RefSeq" id="WP_307600068.1">
    <property type="nucleotide sequence ID" value="NZ_JAUSRD010000002.1"/>
</dbReference>
<dbReference type="AlphaFoldDB" id="A0AAW8CMU2"/>
<dbReference type="Proteomes" id="UP001242045">
    <property type="component" value="Unassembled WGS sequence"/>
</dbReference>
<gene>
    <name evidence="2" type="ORF">J2W31_000773</name>
</gene>
<feature type="region of interest" description="Disordered" evidence="1">
    <location>
        <begin position="70"/>
        <end position="90"/>
    </location>
</feature>
<evidence type="ECO:0000313" key="2">
    <source>
        <dbReference type="EMBL" id="MDP9891670.1"/>
    </source>
</evidence>
<name>A0AAW8CMU2_9BURK</name>
<evidence type="ECO:0000313" key="3">
    <source>
        <dbReference type="Proteomes" id="UP001242045"/>
    </source>
</evidence>
<accession>A0AAW8CMU2</accession>
<dbReference type="EMBL" id="JAUSRD010000002">
    <property type="protein sequence ID" value="MDP9891670.1"/>
    <property type="molecule type" value="Genomic_DNA"/>
</dbReference>
<sequence length="104" mass="11336">MAEDPAPAAFTAWMAAETAAYTAIHQLHQRTQGGRLGIPDARIEQIARLRKEADVHFAGLWGALGATAQPSVATAPPVQRERRRRPAFELRSRALAEPIENRAG</sequence>
<comment type="caution">
    <text evidence="2">The sequence shown here is derived from an EMBL/GenBank/DDBJ whole genome shotgun (WGS) entry which is preliminary data.</text>
</comment>
<proteinExistence type="predicted"/>
<protein>
    <submittedName>
        <fullName evidence="2">Uncharacterized protein</fullName>
    </submittedName>
</protein>
<evidence type="ECO:0000256" key="1">
    <source>
        <dbReference type="SAM" id="MobiDB-lite"/>
    </source>
</evidence>
<reference evidence="2" key="1">
    <citation type="submission" date="2023-07" db="EMBL/GenBank/DDBJ databases">
        <title>Sorghum-associated microbial communities from plants grown in Nebraska, USA.</title>
        <authorList>
            <person name="Schachtman D."/>
        </authorList>
    </citation>
    <scope>NUCLEOTIDE SEQUENCE</scope>
    <source>
        <strain evidence="2">DS3754</strain>
    </source>
</reference>